<dbReference type="Pfam" id="PF00072">
    <property type="entry name" value="Response_reg"/>
    <property type="match status" value="1"/>
</dbReference>
<comment type="caution">
    <text evidence="4">The sequence shown here is derived from an EMBL/GenBank/DDBJ whole genome shotgun (WGS) entry which is preliminary data.</text>
</comment>
<dbReference type="EMBL" id="JAYLAA010000021">
    <property type="protein sequence ID" value="MEC3875330.1"/>
    <property type="molecule type" value="Genomic_DNA"/>
</dbReference>
<dbReference type="PANTHER" id="PTHR37299:SF1">
    <property type="entry name" value="STAGE 0 SPORULATION PROTEIN A HOMOLOG"/>
    <property type="match status" value="1"/>
</dbReference>
<protein>
    <submittedName>
        <fullName evidence="4">LytTR family DNA-binding domain-containing protein</fullName>
    </submittedName>
</protein>
<dbReference type="InterPro" id="IPR011006">
    <property type="entry name" value="CheY-like_superfamily"/>
</dbReference>
<dbReference type="Pfam" id="PF04397">
    <property type="entry name" value="LytTR"/>
    <property type="match status" value="1"/>
</dbReference>
<dbReference type="Proteomes" id="UP001348397">
    <property type="component" value="Unassembled WGS sequence"/>
</dbReference>
<evidence type="ECO:0000313" key="4">
    <source>
        <dbReference type="EMBL" id="MEC3875330.1"/>
    </source>
</evidence>
<name>A0ABU6HQK0_9FLAO</name>
<dbReference type="GO" id="GO:0003677">
    <property type="term" value="F:DNA binding"/>
    <property type="evidence" value="ECO:0007669"/>
    <property type="project" value="UniProtKB-KW"/>
</dbReference>
<dbReference type="PROSITE" id="PS50110">
    <property type="entry name" value="RESPONSE_REGULATORY"/>
    <property type="match status" value="1"/>
</dbReference>
<dbReference type="PROSITE" id="PS50930">
    <property type="entry name" value="HTH_LYTTR"/>
    <property type="match status" value="1"/>
</dbReference>
<dbReference type="PANTHER" id="PTHR37299">
    <property type="entry name" value="TRANSCRIPTIONAL REGULATOR-RELATED"/>
    <property type="match status" value="1"/>
</dbReference>
<dbReference type="InterPro" id="IPR001789">
    <property type="entry name" value="Sig_transdc_resp-reg_receiver"/>
</dbReference>
<sequence length="255" mass="29983">MMSSIKRILIIEDEEVNAQRLQRILLKIRPGYTVVTILSSIEKSVEWLSKEDGPDLIFMDIRLSDGSSFEIFNLIEVKSPVVFTTAYDEYALKAFKYNSIDYLLKPIECEELEAAIIQFEQFEKSSTEQQTVIKNLLESFQMKEYRTRFLLPHRDAFILLNVNEIAYFYSELGVTFSISYDGTRNIISHTLETLEQQLDPKYFFRANRQYIIHINSIVKVHNYFNSKLKLDVKQCQEKIVVSRLKATALKQWLDY</sequence>
<dbReference type="SUPFAM" id="SSF52172">
    <property type="entry name" value="CheY-like"/>
    <property type="match status" value="1"/>
</dbReference>
<proteinExistence type="predicted"/>
<keyword evidence="4" id="KW-0238">DNA-binding</keyword>
<feature type="domain" description="Response regulatory" evidence="2">
    <location>
        <begin position="7"/>
        <end position="120"/>
    </location>
</feature>
<evidence type="ECO:0000259" key="2">
    <source>
        <dbReference type="PROSITE" id="PS50110"/>
    </source>
</evidence>
<reference evidence="4 5" key="1">
    <citation type="submission" date="2024-01" db="EMBL/GenBank/DDBJ databases">
        <title>Chryseobacterium sp. T9W2-O.</title>
        <authorList>
            <person name="Maltman C."/>
        </authorList>
    </citation>
    <scope>NUCLEOTIDE SEQUENCE [LARGE SCALE GENOMIC DNA]</scope>
    <source>
        <strain evidence="4 5">T9W2-O</strain>
    </source>
</reference>
<gene>
    <name evidence="4" type="ORF">SOP96_06340</name>
</gene>
<feature type="modified residue" description="4-aspartylphosphate" evidence="1">
    <location>
        <position position="60"/>
    </location>
</feature>
<evidence type="ECO:0000259" key="3">
    <source>
        <dbReference type="PROSITE" id="PS50930"/>
    </source>
</evidence>
<keyword evidence="5" id="KW-1185">Reference proteome</keyword>
<dbReference type="InterPro" id="IPR007492">
    <property type="entry name" value="LytTR_DNA-bd_dom"/>
</dbReference>
<evidence type="ECO:0000313" key="5">
    <source>
        <dbReference type="Proteomes" id="UP001348397"/>
    </source>
</evidence>
<dbReference type="SMART" id="SM00448">
    <property type="entry name" value="REC"/>
    <property type="match status" value="1"/>
</dbReference>
<dbReference type="Gene3D" id="2.40.50.1020">
    <property type="entry name" value="LytTr DNA-binding domain"/>
    <property type="match status" value="1"/>
</dbReference>
<accession>A0ABU6HQK0</accession>
<evidence type="ECO:0000256" key="1">
    <source>
        <dbReference type="PROSITE-ProRule" id="PRU00169"/>
    </source>
</evidence>
<dbReference type="RefSeq" id="WP_326320158.1">
    <property type="nucleotide sequence ID" value="NZ_JAYLAA010000021.1"/>
</dbReference>
<dbReference type="Gene3D" id="3.40.50.2300">
    <property type="match status" value="1"/>
</dbReference>
<dbReference type="SMART" id="SM00850">
    <property type="entry name" value="LytTR"/>
    <property type="match status" value="1"/>
</dbReference>
<feature type="domain" description="HTH LytTR-type" evidence="3">
    <location>
        <begin position="149"/>
        <end position="255"/>
    </location>
</feature>
<organism evidence="4 5">
    <name type="scientific">Chryseobacterium salviniae</name>
    <dbReference type="NCBI Taxonomy" id="3101750"/>
    <lineage>
        <taxon>Bacteria</taxon>
        <taxon>Pseudomonadati</taxon>
        <taxon>Bacteroidota</taxon>
        <taxon>Flavobacteriia</taxon>
        <taxon>Flavobacteriales</taxon>
        <taxon>Weeksellaceae</taxon>
        <taxon>Chryseobacterium group</taxon>
        <taxon>Chryseobacterium</taxon>
    </lineage>
</organism>
<keyword evidence="1" id="KW-0597">Phosphoprotein</keyword>
<dbReference type="InterPro" id="IPR046947">
    <property type="entry name" value="LytR-like"/>
</dbReference>